<keyword evidence="4" id="KW-1185">Reference proteome</keyword>
<organism evidence="3 4">
    <name type="scientific">Periplaneta americana</name>
    <name type="common">American cockroach</name>
    <name type="synonym">Blatta americana</name>
    <dbReference type="NCBI Taxonomy" id="6978"/>
    <lineage>
        <taxon>Eukaryota</taxon>
        <taxon>Metazoa</taxon>
        <taxon>Ecdysozoa</taxon>
        <taxon>Arthropoda</taxon>
        <taxon>Hexapoda</taxon>
        <taxon>Insecta</taxon>
        <taxon>Pterygota</taxon>
        <taxon>Neoptera</taxon>
        <taxon>Polyneoptera</taxon>
        <taxon>Dictyoptera</taxon>
        <taxon>Blattodea</taxon>
        <taxon>Blattoidea</taxon>
        <taxon>Blattidae</taxon>
        <taxon>Blattinae</taxon>
        <taxon>Periplaneta</taxon>
    </lineage>
</organism>
<dbReference type="Pfam" id="PF05225">
    <property type="entry name" value="HTH_psq"/>
    <property type="match status" value="1"/>
</dbReference>
<proteinExistence type="predicted"/>
<feature type="region of interest" description="Disordered" evidence="1">
    <location>
        <begin position="153"/>
        <end position="260"/>
    </location>
</feature>
<feature type="domain" description="HTH psq-type" evidence="2">
    <location>
        <begin position="4"/>
        <end position="23"/>
    </location>
</feature>
<dbReference type="InterPro" id="IPR011011">
    <property type="entry name" value="Znf_FYVE_PHD"/>
</dbReference>
<accession>A0ABQ8S8Z3</accession>
<gene>
    <name evidence="3" type="ORF">ANN_22681</name>
</gene>
<evidence type="ECO:0000313" key="3">
    <source>
        <dbReference type="EMBL" id="KAJ4430465.1"/>
    </source>
</evidence>
<comment type="caution">
    <text evidence="3">The sequence shown here is derived from an EMBL/GenBank/DDBJ whole genome shotgun (WGS) entry which is preliminary data.</text>
</comment>
<dbReference type="SUPFAM" id="SSF57903">
    <property type="entry name" value="FYVE/PHD zinc finger"/>
    <property type="match status" value="1"/>
</dbReference>
<evidence type="ECO:0000313" key="4">
    <source>
        <dbReference type="Proteomes" id="UP001148838"/>
    </source>
</evidence>
<feature type="compositionally biased region" description="Polar residues" evidence="1">
    <location>
        <begin position="219"/>
        <end position="229"/>
    </location>
</feature>
<evidence type="ECO:0000259" key="2">
    <source>
        <dbReference type="Pfam" id="PF05225"/>
    </source>
</evidence>
<name>A0ABQ8S8Z3_PERAM</name>
<protein>
    <recommendedName>
        <fullName evidence="2">HTH psq-type domain-containing protein</fullName>
    </recommendedName>
</protein>
<feature type="compositionally biased region" description="Acidic residues" evidence="1">
    <location>
        <begin position="243"/>
        <end position="260"/>
    </location>
</feature>
<evidence type="ECO:0000256" key="1">
    <source>
        <dbReference type="SAM" id="MobiDB-lite"/>
    </source>
</evidence>
<reference evidence="3 4" key="1">
    <citation type="journal article" date="2022" name="Allergy">
        <title>Genome assembly and annotation of Periplaneta americana reveal a comprehensive cockroach allergen profile.</title>
        <authorList>
            <person name="Wang L."/>
            <person name="Xiong Q."/>
            <person name="Saelim N."/>
            <person name="Wang L."/>
            <person name="Nong W."/>
            <person name="Wan A.T."/>
            <person name="Shi M."/>
            <person name="Liu X."/>
            <person name="Cao Q."/>
            <person name="Hui J.H.L."/>
            <person name="Sookrung N."/>
            <person name="Leung T.F."/>
            <person name="Tungtrongchitr A."/>
            <person name="Tsui S.K.W."/>
        </authorList>
    </citation>
    <scope>NUCLEOTIDE SEQUENCE [LARGE SCALE GENOMIC DNA]</scope>
    <source>
        <strain evidence="3">PWHHKU_190912</strain>
    </source>
</reference>
<dbReference type="CDD" id="cd15517">
    <property type="entry name" value="PHD_TCF19_like"/>
    <property type="match status" value="1"/>
</dbReference>
<dbReference type="Proteomes" id="UP001148838">
    <property type="component" value="Unassembled WGS sequence"/>
</dbReference>
<dbReference type="EMBL" id="JAJSOF020000033">
    <property type="protein sequence ID" value="KAJ4430465.1"/>
    <property type="molecule type" value="Genomic_DNA"/>
</dbReference>
<feature type="compositionally biased region" description="Polar residues" evidence="1">
    <location>
        <begin position="157"/>
        <end position="172"/>
    </location>
</feature>
<dbReference type="InterPro" id="IPR007889">
    <property type="entry name" value="HTH_Psq"/>
</dbReference>
<sequence length="312" mass="35221">MGSFKAARIYNVPQTTLERYVKDEIKSPTDVVKTKLGRKQYLPSDLEKDLAEHCILLEERYFGLSQKDLRRSAFQLAEKNGIAHPFSKESESAGRKWEIEQWLRQNGGRAVTIYQVSELLGKAYARAATVESAMNGFRKAGLYPCDRNVFRQHDFPHSNTSESPIEQMSPLQRGTAKEIDSTPSSSQSVPLVGAADKKLMNAKKRKQRENERAKGGTSSGKRPTSSSRCGRSKRRLPFVTDTSDSEDDVVQLEDSDEDMSEDEEDAECLFCAGRFSEDNEGEDWIRCCKCFKWSHTLCAGSDDKIFICDLCK</sequence>